<dbReference type="InterPro" id="IPR020635">
    <property type="entry name" value="Tyr_kinase_cat_dom"/>
</dbReference>
<accession>A0A1E7DU29</accession>
<dbReference type="InterPro" id="IPR017441">
    <property type="entry name" value="Protein_kinase_ATP_BS"/>
</dbReference>
<dbReference type="InterPro" id="IPR045269">
    <property type="entry name" value="Atg1-like"/>
</dbReference>
<keyword evidence="8" id="KW-1185">Reference proteome</keyword>
<name>A0A1E7DU29_9BACI</name>
<dbReference type="PROSITE" id="PS00107">
    <property type="entry name" value="PROTEIN_KINASE_ATP"/>
    <property type="match status" value="1"/>
</dbReference>
<dbReference type="RefSeq" id="WP_069936755.1">
    <property type="nucleotide sequence ID" value="NZ_MAMP01000001.1"/>
</dbReference>
<evidence type="ECO:0000256" key="1">
    <source>
        <dbReference type="ARBA" id="ARBA00022679"/>
    </source>
</evidence>
<protein>
    <recommendedName>
        <fullName evidence="6">Protein kinase domain-containing protein</fullName>
    </recommendedName>
</protein>
<dbReference type="EMBL" id="MAMP01000001">
    <property type="protein sequence ID" value="OES46590.1"/>
    <property type="molecule type" value="Genomic_DNA"/>
</dbReference>
<dbReference type="GO" id="GO:0005776">
    <property type="term" value="C:autophagosome"/>
    <property type="evidence" value="ECO:0007669"/>
    <property type="project" value="TreeGrafter"/>
</dbReference>
<dbReference type="Pfam" id="PF00069">
    <property type="entry name" value="Pkinase"/>
    <property type="match status" value="1"/>
</dbReference>
<comment type="caution">
    <text evidence="7">The sequence shown here is derived from an EMBL/GenBank/DDBJ whole genome shotgun (WGS) entry which is preliminary data.</text>
</comment>
<evidence type="ECO:0000313" key="7">
    <source>
        <dbReference type="EMBL" id="OES46590.1"/>
    </source>
</evidence>
<feature type="domain" description="Protein kinase" evidence="6">
    <location>
        <begin position="23"/>
        <end position="263"/>
    </location>
</feature>
<evidence type="ECO:0000256" key="2">
    <source>
        <dbReference type="ARBA" id="ARBA00022741"/>
    </source>
</evidence>
<dbReference type="GO" id="GO:0004674">
    <property type="term" value="F:protein serine/threonine kinase activity"/>
    <property type="evidence" value="ECO:0007669"/>
    <property type="project" value="InterPro"/>
</dbReference>
<dbReference type="GO" id="GO:0016020">
    <property type="term" value="C:membrane"/>
    <property type="evidence" value="ECO:0007669"/>
    <property type="project" value="TreeGrafter"/>
</dbReference>
<dbReference type="AlphaFoldDB" id="A0A1E7DU29"/>
<evidence type="ECO:0000259" key="6">
    <source>
        <dbReference type="PROSITE" id="PS50011"/>
    </source>
</evidence>
<dbReference type="InterPro" id="IPR000719">
    <property type="entry name" value="Prot_kinase_dom"/>
</dbReference>
<dbReference type="Proteomes" id="UP000095658">
    <property type="component" value="Unassembled WGS sequence"/>
</dbReference>
<dbReference type="PANTHER" id="PTHR24348:SF22">
    <property type="entry name" value="NON-SPECIFIC SERINE_THREONINE PROTEIN KINASE"/>
    <property type="match status" value="1"/>
</dbReference>
<sequence>MDTIFSVLFERPLKPDTLVRGRFKLNSLIGKGSYGLTYKAKDLQTGSIVVVKQLRKRKRHKSEEVQYFLQEAGFLQQFNHPSIPQFVAAFEEDGVPFLVMDFIDAPNFEELIFNKNKVYTEKETFLILLDVINVVQYFHQQGIVHRDLRIPNILWDGTSIYIIDFGLARLLGSKPSSPRKGKKEHPLFRELSVRSDFFALGHFALFLLYSTFEPASKKEKSWEEELVLSPVARQTIRRLLQLDQPYETITELIIDAERVLSGY</sequence>
<dbReference type="SMART" id="SM00219">
    <property type="entry name" value="TyrKc"/>
    <property type="match status" value="1"/>
</dbReference>
<dbReference type="SUPFAM" id="SSF56112">
    <property type="entry name" value="Protein kinase-like (PK-like)"/>
    <property type="match status" value="1"/>
</dbReference>
<dbReference type="PANTHER" id="PTHR24348">
    <property type="entry name" value="SERINE/THREONINE-PROTEIN KINASE UNC-51-RELATED"/>
    <property type="match status" value="1"/>
</dbReference>
<dbReference type="Gene3D" id="1.10.510.10">
    <property type="entry name" value="Transferase(Phosphotransferase) domain 1"/>
    <property type="match status" value="1"/>
</dbReference>
<dbReference type="GO" id="GO:0005829">
    <property type="term" value="C:cytosol"/>
    <property type="evidence" value="ECO:0007669"/>
    <property type="project" value="TreeGrafter"/>
</dbReference>
<reference evidence="7 8" key="1">
    <citation type="submission" date="2016-06" db="EMBL/GenBank/DDBJ databases">
        <title>Domibacillus iocasae genome sequencing.</title>
        <authorList>
            <person name="Verma A."/>
            <person name="Pal Y."/>
            <person name="Ojha A.K."/>
            <person name="Krishnamurthi S."/>
        </authorList>
    </citation>
    <scope>NUCLEOTIDE SEQUENCE [LARGE SCALE GENOMIC DNA]</scope>
    <source>
        <strain evidence="7 8">DSM 29979</strain>
    </source>
</reference>
<keyword evidence="4 5" id="KW-0067">ATP-binding</keyword>
<dbReference type="GO" id="GO:0004713">
    <property type="term" value="F:protein tyrosine kinase activity"/>
    <property type="evidence" value="ECO:0007669"/>
    <property type="project" value="InterPro"/>
</dbReference>
<keyword evidence="3" id="KW-0418">Kinase</keyword>
<proteinExistence type="predicted"/>
<dbReference type="PROSITE" id="PS50011">
    <property type="entry name" value="PROTEIN_KINASE_DOM"/>
    <property type="match status" value="1"/>
</dbReference>
<evidence type="ECO:0000256" key="4">
    <source>
        <dbReference type="ARBA" id="ARBA00022840"/>
    </source>
</evidence>
<dbReference type="InterPro" id="IPR011009">
    <property type="entry name" value="Kinase-like_dom_sf"/>
</dbReference>
<evidence type="ECO:0000313" key="8">
    <source>
        <dbReference type="Proteomes" id="UP000095658"/>
    </source>
</evidence>
<gene>
    <name evidence="7" type="ORF">BA724_00595</name>
</gene>
<organism evidence="7 8">
    <name type="scientific">Domibacillus iocasae</name>
    <dbReference type="NCBI Taxonomy" id="1714016"/>
    <lineage>
        <taxon>Bacteria</taxon>
        <taxon>Bacillati</taxon>
        <taxon>Bacillota</taxon>
        <taxon>Bacilli</taxon>
        <taxon>Bacillales</taxon>
        <taxon>Bacillaceae</taxon>
        <taxon>Domibacillus</taxon>
    </lineage>
</organism>
<keyword evidence="2 5" id="KW-0547">Nucleotide-binding</keyword>
<keyword evidence="1" id="KW-0808">Transferase</keyword>
<evidence type="ECO:0000256" key="3">
    <source>
        <dbReference type="ARBA" id="ARBA00022777"/>
    </source>
</evidence>
<dbReference type="GO" id="GO:0000407">
    <property type="term" value="C:phagophore assembly site"/>
    <property type="evidence" value="ECO:0007669"/>
    <property type="project" value="TreeGrafter"/>
</dbReference>
<evidence type="ECO:0000256" key="5">
    <source>
        <dbReference type="PROSITE-ProRule" id="PRU10141"/>
    </source>
</evidence>
<feature type="binding site" evidence="5">
    <location>
        <position position="52"/>
    </location>
    <ligand>
        <name>ATP</name>
        <dbReference type="ChEBI" id="CHEBI:30616"/>
    </ligand>
</feature>
<dbReference type="GO" id="GO:0005524">
    <property type="term" value="F:ATP binding"/>
    <property type="evidence" value="ECO:0007669"/>
    <property type="project" value="UniProtKB-UniRule"/>
</dbReference>
<dbReference type="STRING" id="1714016.BA724_00595"/>